<dbReference type="CDD" id="cd06406">
    <property type="entry name" value="PB1_P67"/>
    <property type="match status" value="1"/>
</dbReference>
<evidence type="ECO:0000256" key="3">
    <source>
        <dbReference type="ARBA" id="ARBA00022443"/>
    </source>
</evidence>
<dbReference type="FunFam" id="1.25.40.10:FF:000017">
    <property type="entry name" value="NADPH oxidase regulator NoxR"/>
    <property type="match status" value="1"/>
</dbReference>
<dbReference type="SMART" id="SM00028">
    <property type="entry name" value="TPR"/>
    <property type="match status" value="3"/>
</dbReference>
<dbReference type="SMART" id="SM00326">
    <property type="entry name" value="SH3"/>
    <property type="match status" value="2"/>
</dbReference>
<dbReference type="InterPro" id="IPR011990">
    <property type="entry name" value="TPR-like_helical_dom_sf"/>
</dbReference>
<dbReference type="Gene3D" id="2.30.30.40">
    <property type="entry name" value="SH3 Domains"/>
    <property type="match status" value="2"/>
</dbReference>
<dbReference type="InterPro" id="IPR051864">
    <property type="entry name" value="NCF2_NOXA1"/>
</dbReference>
<evidence type="ECO:0000313" key="11">
    <source>
        <dbReference type="Proteomes" id="UP000516260"/>
    </source>
</evidence>
<protein>
    <recommendedName>
        <fullName evidence="9">SH3 domain-containing protein</fullName>
    </recommendedName>
</protein>
<dbReference type="Gene3D" id="1.25.40.10">
    <property type="entry name" value="Tetratricopeptide repeat domain"/>
    <property type="match status" value="1"/>
</dbReference>
<dbReference type="Pfam" id="PF14604">
    <property type="entry name" value="SH3_9"/>
    <property type="match status" value="2"/>
</dbReference>
<organism evidence="10 11">
    <name type="scientific">Takifugu bimaculatus</name>
    <dbReference type="NCBI Taxonomy" id="433685"/>
    <lineage>
        <taxon>Eukaryota</taxon>
        <taxon>Metazoa</taxon>
        <taxon>Chordata</taxon>
        <taxon>Craniata</taxon>
        <taxon>Vertebrata</taxon>
        <taxon>Euteleostomi</taxon>
        <taxon>Actinopterygii</taxon>
        <taxon>Neopterygii</taxon>
        <taxon>Teleostei</taxon>
        <taxon>Neoteleostei</taxon>
        <taxon>Acanthomorphata</taxon>
        <taxon>Eupercaria</taxon>
        <taxon>Tetraodontiformes</taxon>
        <taxon>Tetradontoidea</taxon>
        <taxon>Tetraodontidae</taxon>
        <taxon>Takifugu</taxon>
    </lineage>
</organism>
<comment type="similarity">
    <text evidence="2">Belongs to the NCF2/NOXA1 family.</text>
</comment>
<dbReference type="PRINTS" id="PR00499">
    <property type="entry name" value="P67PHOX"/>
</dbReference>
<gene>
    <name evidence="10" type="ORF">fugu_015792</name>
</gene>
<dbReference type="PROSITE" id="PS50002">
    <property type="entry name" value="SH3"/>
    <property type="match status" value="2"/>
</dbReference>
<dbReference type="Proteomes" id="UP000516260">
    <property type="component" value="Chromosome 17"/>
</dbReference>
<dbReference type="AlphaFoldDB" id="A0A4Z2BV87"/>
<evidence type="ECO:0000259" key="9">
    <source>
        <dbReference type="PROSITE" id="PS50002"/>
    </source>
</evidence>
<dbReference type="GO" id="GO:0016176">
    <property type="term" value="F:superoxide-generating NADPH oxidase activator activity"/>
    <property type="evidence" value="ECO:0007669"/>
    <property type="project" value="TreeGrafter"/>
</dbReference>
<dbReference type="PRINTS" id="PR00452">
    <property type="entry name" value="SH3DOMAIN"/>
</dbReference>
<dbReference type="InterPro" id="IPR036028">
    <property type="entry name" value="SH3-like_dom_sf"/>
</dbReference>
<sequence length="516" mass="58087">MSFLDTLKQWDKASTVADKQEFSEALEIFLSIEEPNSKIYFNIGCLHLLNDDLRDAEKAFDSSICKDEHLAVAFFQRAITFYKMTRQEYESLADFQQTLKELRGNQLIDYGALGLRYKLNACEVLHNIALTEAQMGHWEKAQESLVKALDYRTESKLGIIDNALQATLKQKLFKLIGFPLKVLFKPNKHYVAELEKKDYLGKAKVTSDLMFAYSLLTLPKTEISLTSCLQVVASVVPQDEFSGFAPLMPQVESGQTFSKPEPERLRALEGEPHTVLYKFVPETSDELAVVPGNVVFVLQKGADNWASVVFNERRGLVPYNYLERLEITMASKQNDVQSRPPSRQPPTRPERKSALISALEFQESELADDYCVVKVRYTFTFAILVPRGSSYATLAEKISEKLSVPANAIVLSLSSEATEQNVIDGGTDMEGVWSRVSDRCITLWCRLAQTNERVQKESSLLALHSYDSSNPEDLSFHQGDRITLLSKVNQDWLEGEFNGNTGIFPAAFVEEVPANG</sequence>
<keyword evidence="11" id="KW-1185">Reference proteome</keyword>
<dbReference type="InterPro" id="IPR034885">
    <property type="entry name" value="PB1_P67"/>
</dbReference>
<dbReference type="Gene3D" id="3.10.20.90">
    <property type="entry name" value="Phosphatidylinositol 3-kinase Catalytic Subunit, Chain A, domain 1"/>
    <property type="match status" value="1"/>
</dbReference>
<evidence type="ECO:0000256" key="1">
    <source>
        <dbReference type="ARBA" id="ARBA00004496"/>
    </source>
</evidence>
<dbReference type="SUPFAM" id="SSF48452">
    <property type="entry name" value="TPR-like"/>
    <property type="match status" value="1"/>
</dbReference>
<comment type="subcellular location">
    <subcellularLocation>
        <location evidence="1">Cytoplasm</location>
    </subcellularLocation>
</comment>
<evidence type="ECO:0000256" key="8">
    <source>
        <dbReference type="SAM" id="MobiDB-lite"/>
    </source>
</evidence>
<evidence type="ECO:0000256" key="6">
    <source>
        <dbReference type="ARBA" id="ARBA00022803"/>
    </source>
</evidence>
<dbReference type="InterPro" id="IPR019734">
    <property type="entry name" value="TPR_rpt"/>
</dbReference>
<evidence type="ECO:0000256" key="4">
    <source>
        <dbReference type="ARBA" id="ARBA00022490"/>
    </source>
</evidence>
<evidence type="ECO:0000256" key="7">
    <source>
        <dbReference type="PROSITE-ProRule" id="PRU00192"/>
    </source>
</evidence>
<dbReference type="GO" id="GO:0042554">
    <property type="term" value="P:superoxide anion generation"/>
    <property type="evidence" value="ECO:0007669"/>
    <property type="project" value="TreeGrafter"/>
</dbReference>
<accession>A0A4Z2BV87</accession>
<feature type="region of interest" description="Disordered" evidence="8">
    <location>
        <begin position="332"/>
        <end position="351"/>
    </location>
</feature>
<feature type="domain" description="SH3" evidence="9">
    <location>
        <begin position="455"/>
        <end position="514"/>
    </location>
</feature>
<dbReference type="SUPFAM" id="SSF54277">
    <property type="entry name" value="CAD &amp; PB1 domains"/>
    <property type="match status" value="1"/>
</dbReference>
<proteinExistence type="inferred from homology"/>
<dbReference type="PANTHER" id="PTHR15175:SF3">
    <property type="entry name" value="NEUTROPHIL CYTOSOL FACTOR 2"/>
    <property type="match status" value="1"/>
</dbReference>
<evidence type="ECO:0000313" key="10">
    <source>
        <dbReference type="EMBL" id="TNM96131.1"/>
    </source>
</evidence>
<reference evidence="10 11" key="1">
    <citation type="submission" date="2019-04" db="EMBL/GenBank/DDBJ databases">
        <title>The sequence and de novo assembly of Takifugu bimaculatus genome using PacBio and Hi-C technologies.</title>
        <authorList>
            <person name="Xu P."/>
            <person name="Liu B."/>
            <person name="Zhou Z."/>
        </authorList>
    </citation>
    <scope>NUCLEOTIDE SEQUENCE [LARGE SCALE GENOMIC DNA]</scope>
    <source>
        <strain evidence="10">TB-2018</strain>
        <tissue evidence="10">Muscle</tissue>
    </source>
</reference>
<dbReference type="SUPFAM" id="SSF50044">
    <property type="entry name" value="SH3-domain"/>
    <property type="match status" value="2"/>
</dbReference>
<dbReference type="EMBL" id="SWLE01000009">
    <property type="protein sequence ID" value="TNM96131.1"/>
    <property type="molecule type" value="Genomic_DNA"/>
</dbReference>
<evidence type="ECO:0000256" key="5">
    <source>
        <dbReference type="ARBA" id="ARBA00022737"/>
    </source>
</evidence>
<dbReference type="GO" id="GO:0005737">
    <property type="term" value="C:cytoplasm"/>
    <property type="evidence" value="ECO:0007669"/>
    <property type="project" value="UniProtKB-SubCell"/>
</dbReference>
<dbReference type="InterPro" id="IPR001452">
    <property type="entry name" value="SH3_domain"/>
</dbReference>
<evidence type="ECO:0000256" key="2">
    <source>
        <dbReference type="ARBA" id="ARBA00008051"/>
    </source>
</evidence>
<keyword evidence="5" id="KW-0677">Repeat</keyword>
<keyword evidence="6" id="KW-0802">TPR repeat</keyword>
<keyword evidence="3 7" id="KW-0728">SH3 domain</keyword>
<dbReference type="PANTHER" id="PTHR15175">
    <property type="entry name" value="NEUTROPHIL CYTOSOLIC FACTOR 2, NEUTROPHIL NADPH OXIDASE FACTOR 2"/>
    <property type="match status" value="1"/>
</dbReference>
<comment type="caution">
    <text evidence="10">The sequence shown here is derived from an EMBL/GenBank/DDBJ whole genome shotgun (WGS) entry which is preliminary data.</text>
</comment>
<feature type="domain" description="SH3" evidence="9">
    <location>
        <begin position="268"/>
        <end position="327"/>
    </location>
</feature>
<keyword evidence="4" id="KW-0963">Cytoplasm</keyword>
<name>A0A4Z2BV87_9TELE</name>